<feature type="compositionally biased region" description="Low complexity" evidence="1">
    <location>
        <begin position="79"/>
        <end position="110"/>
    </location>
</feature>
<sequence length="810" mass="90615">MDTNGAKGWAVADCDAVMPFVCAKGESAETTASWQKRTPPTTPSPTPSRTSPTTKSTTLSTTPSTFTTPTPSPPPTPSSPETTTASETTTTAKPTTKATETELSSTTQTSKDGQYTTEEDGSTSSSEVTTSSTSEVPVASSSGMSDSEYRALYAGLGGLALLVLIVVILIILTVKSRKSKKEEEKTKNTKVQRPDIVPQIEQQDNPRESFRRPALAAVGFMPKPGGDDVFNSIAPNQSDTMTYTRPPETLENDDIRLTRSHNDPSLLGIDSPLRRPSATASTLTELSQPSAISYRPVSYAGLVGDPSLHKETTTSTQKRLSRHDIGSVIDQSNDTGLYDDDLSPYGETLANPKKRLPRYDPPSVIEQPSYQTTLPTSSDGVDHIKRSRVLQDGSVAEDIYALPAKRKSILRRVNDTFFLATELTPSGYVFHHMTREAKDEVHDRIRRGGGVGILIRKDIQHDLVKKESSYQSFEMIEMKIYVQNKRIRILVNVPTHVSKNTLDHVCIREDDTLSNKISFEEATAPRVISDHILLLFKIAIMRQKRRKKKIRYRRWATLDKQVFAENVTNGLSRIPPSNSCSQQLQRLTDVCTDVLDTLVPRKSKRRKTRGIKKDYKVLNTLLDRENDKKLRDRQSERDLAERFAEYFTSKIEKIRTQIKSSIEPREGGDRHTDRSEDSMIVSFLMVTDEDVEKIMMGFSRDEREVGVEKIISKLLHTKYSFSNYHDRIKIGSTTVISLHFSAPVHLLYENPCSMCILFRPSLRMVANKFAAKFKAAVSVASAFLFTSLVDKVDKAQIFSCQFDTFNRKTQ</sequence>
<organism evidence="3 4">
    <name type="scientific">Capitella teleta</name>
    <name type="common">Polychaete worm</name>
    <dbReference type="NCBI Taxonomy" id="283909"/>
    <lineage>
        <taxon>Eukaryota</taxon>
        <taxon>Metazoa</taxon>
        <taxon>Spiralia</taxon>
        <taxon>Lophotrochozoa</taxon>
        <taxon>Annelida</taxon>
        <taxon>Polychaeta</taxon>
        <taxon>Sedentaria</taxon>
        <taxon>Scolecida</taxon>
        <taxon>Capitellidae</taxon>
        <taxon>Capitella</taxon>
    </lineage>
</organism>
<dbReference type="AlphaFoldDB" id="X2AHF9"/>
<accession>X2AHF9</accession>
<feature type="compositionally biased region" description="Polar residues" evidence="1">
    <location>
        <begin position="366"/>
        <end position="379"/>
    </location>
</feature>
<dbReference type="EMBL" id="AMQN01013774">
    <property type="status" value="NOT_ANNOTATED_CDS"/>
    <property type="molecule type" value="Genomic_DNA"/>
</dbReference>
<evidence type="ECO:0000313" key="3">
    <source>
        <dbReference type="EnsemblMetazoa" id="CapteP213533"/>
    </source>
</evidence>
<reference evidence="4" key="2">
    <citation type="journal article" date="2013" name="Nature">
        <title>Insights into bilaterian evolution from three spiralian genomes.</title>
        <authorList>
            <person name="Simakov O."/>
            <person name="Marletaz F."/>
            <person name="Cho S.J."/>
            <person name="Edsinger-Gonzales E."/>
            <person name="Havlak P."/>
            <person name="Hellsten U."/>
            <person name="Kuo D.H."/>
            <person name="Larsson T."/>
            <person name="Lv J."/>
            <person name="Arendt D."/>
            <person name="Savage R."/>
            <person name="Osoegawa K."/>
            <person name="de Jong P."/>
            <person name="Grimwood J."/>
            <person name="Chapman J.A."/>
            <person name="Shapiro H."/>
            <person name="Aerts A."/>
            <person name="Otillar R.P."/>
            <person name="Terry A.Y."/>
            <person name="Boore J.L."/>
            <person name="Grigoriev I.V."/>
            <person name="Lindberg D.R."/>
            <person name="Seaver E.C."/>
            <person name="Weisblat D.A."/>
            <person name="Putnam N.H."/>
            <person name="Rokhsar D.S."/>
        </authorList>
    </citation>
    <scope>NUCLEOTIDE SEQUENCE</scope>
    <source>
        <strain evidence="4">I ESC-2004</strain>
    </source>
</reference>
<dbReference type="PANTHER" id="PTHR46670:SF3">
    <property type="entry name" value="ENDONUCLEASE_EXONUCLEASE_PHOSPHATASE DOMAIN-CONTAINING PROTEIN"/>
    <property type="match status" value="1"/>
</dbReference>
<evidence type="ECO:0008006" key="5">
    <source>
        <dbReference type="Google" id="ProtNLM"/>
    </source>
</evidence>
<dbReference type="Proteomes" id="UP000014760">
    <property type="component" value="Unassembled WGS sequence"/>
</dbReference>
<evidence type="ECO:0000256" key="2">
    <source>
        <dbReference type="SAM" id="Phobius"/>
    </source>
</evidence>
<dbReference type="EnsemblMetazoa" id="CapteT213533">
    <property type="protein sequence ID" value="CapteP213533"/>
    <property type="gene ID" value="CapteG213533"/>
</dbReference>
<keyword evidence="4" id="KW-1185">Reference proteome</keyword>
<feature type="region of interest" description="Disordered" evidence="1">
    <location>
        <begin position="26"/>
        <end position="144"/>
    </location>
</feature>
<proteinExistence type="predicted"/>
<keyword evidence="2" id="KW-0472">Membrane</keyword>
<keyword evidence="2" id="KW-0812">Transmembrane</keyword>
<keyword evidence="2" id="KW-1133">Transmembrane helix</keyword>
<reference evidence="4" key="1">
    <citation type="submission" date="2012-12" db="EMBL/GenBank/DDBJ databases">
        <authorList>
            <person name="Hellsten U."/>
            <person name="Grimwood J."/>
            <person name="Chapman J.A."/>
            <person name="Shapiro H."/>
            <person name="Aerts A."/>
            <person name="Otillar R.P."/>
            <person name="Terry A.Y."/>
            <person name="Boore J.L."/>
            <person name="Simakov O."/>
            <person name="Marletaz F."/>
            <person name="Cho S.-J."/>
            <person name="Edsinger-Gonzales E."/>
            <person name="Havlak P."/>
            <person name="Kuo D.-H."/>
            <person name="Larsson T."/>
            <person name="Lv J."/>
            <person name="Arendt D."/>
            <person name="Savage R."/>
            <person name="Osoegawa K."/>
            <person name="de Jong P."/>
            <person name="Lindberg D.R."/>
            <person name="Seaver E.C."/>
            <person name="Weisblat D.A."/>
            <person name="Putnam N.H."/>
            <person name="Grigoriev I.V."/>
            <person name="Rokhsar D.S."/>
        </authorList>
    </citation>
    <scope>NUCLEOTIDE SEQUENCE</scope>
    <source>
        <strain evidence="4">I ESC-2004</strain>
    </source>
</reference>
<evidence type="ECO:0000256" key="1">
    <source>
        <dbReference type="SAM" id="MobiDB-lite"/>
    </source>
</evidence>
<dbReference type="PANTHER" id="PTHR46670">
    <property type="entry name" value="ENDO/EXONUCLEASE/PHOSPHATASE DOMAIN-CONTAINING PROTEIN"/>
    <property type="match status" value="1"/>
</dbReference>
<evidence type="ECO:0000313" key="4">
    <source>
        <dbReference type="Proteomes" id="UP000014760"/>
    </source>
</evidence>
<feature type="compositionally biased region" description="Basic and acidic residues" evidence="1">
    <location>
        <begin position="253"/>
        <end position="262"/>
    </location>
</feature>
<reference evidence="3" key="3">
    <citation type="submission" date="2015-06" db="UniProtKB">
        <authorList>
            <consortium name="EnsemblMetazoa"/>
        </authorList>
    </citation>
    <scope>IDENTIFICATION</scope>
</reference>
<name>X2AHF9_CAPTE</name>
<feature type="compositionally biased region" description="Low complexity" evidence="1">
    <location>
        <begin position="47"/>
        <end position="69"/>
    </location>
</feature>
<feature type="region of interest" description="Disordered" evidence="1">
    <location>
        <begin position="304"/>
        <end position="380"/>
    </location>
</feature>
<feature type="region of interest" description="Disordered" evidence="1">
    <location>
        <begin position="226"/>
        <end position="282"/>
    </location>
</feature>
<feature type="compositionally biased region" description="Low complexity" evidence="1">
    <location>
        <begin position="122"/>
        <end position="142"/>
    </location>
</feature>
<dbReference type="HOGENOM" id="CLU_348254_0_0_1"/>
<protein>
    <recommendedName>
        <fullName evidence="5">C-type lectin domain-containing protein</fullName>
    </recommendedName>
</protein>
<feature type="transmembrane region" description="Helical" evidence="2">
    <location>
        <begin position="151"/>
        <end position="172"/>
    </location>
</feature>
<feature type="compositionally biased region" description="Polar residues" evidence="1">
    <location>
        <begin position="233"/>
        <end position="243"/>
    </location>
</feature>